<dbReference type="Pfam" id="PF19744">
    <property type="entry name" value="DUF6232"/>
    <property type="match status" value="1"/>
</dbReference>
<name>A0A317CJ95_9GAMM</name>
<accession>A0A317CJ95</accession>
<feature type="transmembrane region" description="Helical" evidence="1">
    <location>
        <begin position="83"/>
        <end position="101"/>
    </location>
</feature>
<protein>
    <submittedName>
        <fullName evidence="2">Uncharacterized protein</fullName>
    </submittedName>
</protein>
<dbReference type="AlphaFoldDB" id="A0A317CJ95"/>
<dbReference type="EMBL" id="QGKL01000019">
    <property type="protein sequence ID" value="PWQ97503.1"/>
    <property type="molecule type" value="Genomic_DNA"/>
</dbReference>
<dbReference type="OrthoDB" id="517745at2"/>
<keyword evidence="3" id="KW-1185">Reference proteome</keyword>
<sequence>MSNQHDKESILEVNVLKVRGNALIFDNTIYQISNITSVQLSSSSKSHENPLPEWVNLLWVLGVIILFLVALLVYKFKDLYNDYVMLMAGLIGIILILVSYLCHKSHVPYTKTFKYGLSIELNSGKNQTFISNNELFIKDIVTSLYQVISDDESRKRAVTYNFKTTEVIQENNFTIESVNNSNFVGGNVDGDVVNNI</sequence>
<evidence type="ECO:0000256" key="1">
    <source>
        <dbReference type="SAM" id="Phobius"/>
    </source>
</evidence>
<dbReference type="Proteomes" id="UP000245506">
    <property type="component" value="Unassembled WGS sequence"/>
</dbReference>
<dbReference type="InterPro" id="IPR045629">
    <property type="entry name" value="DUF6232"/>
</dbReference>
<proteinExistence type="predicted"/>
<evidence type="ECO:0000313" key="3">
    <source>
        <dbReference type="Proteomes" id="UP000245506"/>
    </source>
</evidence>
<organism evidence="2 3">
    <name type="scientific">Leucothrix arctica</name>
    <dbReference type="NCBI Taxonomy" id="1481894"/>
    <lineage>
        <taxon>Bacteria</taxon>
        <taxon>Pseudomonadati</taxon>
        <taxon>Pseudomonadota</taxon>
        <taxon>Gammaproteobacteria</taxon>
        <taxon>Thiotrichales</taxon>
        <taxon>Thiotrichaceae</taxon>
        <taxon>Leucothrix</taxon>
    </lineage>
</organism>
<gene>
    <name evidence="2" type="ORF">DKT75_06150</name>
</gene>
<reference evidence="2 3" key="1">
    <citation type="submission" date="2018-05" db="EMBL/GenBank/DDBJ databases">
        <title>Leucothrix arctica sp. nov., isolated from Arctic seawater.</title>
        <authorList>
            <person name="Choi A."/>
            <person name="Baek K."/>
        </authorList>
    </citation>
    <scope>NUCLEOTIDE SEQUENCE [LARGE SCALE GENOMIC DNA]</scope>
    <source>
        <strain evidence="2 3">IMCC9719</strain>
    </source>
</reference>
<feature type="transmembrane region" description="Helical" evidence="1">
    <location>
        <begin position="54"/>
        <end position="74"/>
    </location>
</feature>
<keyword evidence="1" id="KW-0812">Transmembrane</keyword>
<comment type="caution">
    <text evidence="2">The sequence shown here is derived from an EMBL/GenBank/DDBJ whole genome shotgun (WGS) entry which is preliminary data.</text>
</comment>
<dbReference type="RefSeq" id="WP_109822545.1">
    <property type="nucleotide sequence ID" value="NZ_QGKL01000019.1"/>
</dbReference>
<keyword evidence="1" id="KW-1133">Transmembrane helix</keyword>
<evidence type="ECO:0000313" key="2">
    <source>
        <dbReference type="EMBL" id="PWQ97503.1"/>
    </source>
</evidence>
<keyword evidence="1" id="KW-0472">Membrane</keyword>